<evidence type="ECO:0000256" key="12">
    <source>
        <dbReference type="ARBA" id="ARBA00048679"/>
    </source>
</evidence>
<comment type="cofactor">
    <cofactor evidence="1">
        <name>Mg(2+)</name>
        <dbReference type="ChEBI" id="CHEBI:18420"/>
    </cofactor>
</comment>
<dbReference type="Proteomes" id="UP001211065">
    <property type="component" value="Unassembled WGS sequence"/>
</dbReference>
<evidence type="ECO:0000256" key="11">
    <source>
        <dbReference type="ARBA" id="ARBA00047899"/>
    </source>
</evidence>
<dbReference type="PROSITE" id="PS50003">
    <property type="entry name" value="PH_DOMAIN"/>
    <property type="match status" value="1"/>
</dbReference>
<evidence type="ECO:0000259" key="14">
    <source>
        <dbReference type="PROSITE" id="PS50003"/>
    </source>
</evidence>
<dbReference type="InterPro" id="IPR011993">
    <property type="entry name" value="PH-like_dom_sf"/>
</dbReference>
<keyword evidence="6" id="KW-0479">Metal-binding</keyword>
<dbReference type="FunFam" id="3.90.810.10:FF:000005">
    <property type="entry name" value="Non-specific serine/threonine protein kinase"/>
    <property type="match status" value="1"/>
</dbReference>
<dbReference type="CDD" id="cd01093">
    <property type="entry name" value="CRIB_PAK_like"/>
    <property type="match status" value="1"/>
</dbReference>
<dbReference type="InterPro" id="IPR001849">
    <property type="entry name" value="PH_domain"/>
</dbReference>
<sequence length="624" mass="71430">MTATSIIKRNYLYVREEGIRSFLWTKRWILLREQTLTIHRNEHTFQAITLIFLKDIIDVRRTGHKNYSFEIITKEKNFYINCKSDNMLYSWIDEIYHRSPLGISSPTNFSHNVHVDFDIYTGAFTGLPQHWKALLDSSNISKEDMSRNPQAVLDVLEFYTENLTSANGMLHLPDEKIKNYSGNIQNSTSQIMPAVNNRSSSLGRKNLKNKSTPSFLTVDNSLSSSRGRSNSFDSRRPSFDNENIKLDESHYKYFILPDIPPVDYDNEFYNLPPIRPNDASLKNMLDFQKNSILSSQHRPLTANRPLHSLQEKNVLPPPPSNSQNQLKPITRPHKEPRLSVMTDVQLLTKLKNVVSDTDPTLIYTSASVFVAKNTQTNEICAIKQMDIAAQPRKDFIINEIIIMKENQHPNLVNYLDSFVVNKDLWVIMEYMEGGTLTEIIENNTMTESQISFICHESIKGLHHLHTNSIIHRDIKSDNVLLDSSGRVKITDFGYSAKLTIEKSKRKSIIGTPYWMAPEVVKQKEYGPKIDVWSLGIMAIEMIEGEPPYLEEEPLKALYLIATNGTPNLKSPNKLSGIFKNFLGRCLEVDVNKRSSTEELIQHPFLKLAGPSTIISILVKKSLKK</sequence>
<keyword evidence="9" id="KW-0067">ATP-binding</keyword>
<feature type="domain" description="CRIB" evidence="16">
    <location>
        <begin position="103"/>
        <end position="116"/>
    </location>
</feature>
<keyword evidence="5" id="KW-0808">Transferase</keyword>
<comment type="similarity">
    <text evidence="2">Belongs to the protein kinase superfamily. STE Ser/Thr protein kinase family. STE20 subfamily.</text>
</comment>
<evidence type="ECO:0000256" key="10">
    <source>
        <dbReference type="ARBA" id="ARBA00022842"/>
    </source>
</evidence>
<feature type="domain" description="PH" evidence="14">
    <location>
        <begin position="5"/>
        <end position="100"/>
    </location>
</feature>
<dbReference type="SUPFAM" id="SSF50729">
    <property type="entry name" value="PH domain-like"/>
    <property type="match status" value="1"/>
</dbReference>
<reference evidence="17" key="1">
    <citation type="submission" date="2020-05" db="EMBL/GenBank/DDBJ databases">
        <title>Phylogenomic resolution of chytrid fungi.</title>
        <authorList>
            <person name="Stajich J.E."/>
            <person name="Amses K."/>
            <person name="Simmons R."/>
            <person name="Seto K."/>
            <person name="Myers J."/>
            <person name="Bonds A."/>
            <person name="Quandt C.A."/>
            <person name="Barry K."/>
            <person name="Liu P."/>
            <person name="Grigoriev I."/>
            <person name="Longcore J.E."/>
            <person name="James T.Y."/>
        </authorList>
    </citation>
    <scope>NUCLEOTIDE SEQUENCE</scope>
    <source>
        <strain evidence="17">JEL0476</strain>
    </source>
</reference>
<evidence type="ECO:0000256" key="7">
    <source>
        <dbReference type="ARBA" id="ARBA00022741"/>
    </source>
</evidence>
<dbReference type="PROSITE" id="PS00108">
    <property type="entry name" value="PROTEIN_KINASE_ST"/>
    <property type="match status" value="1"/>
</dbReference>
<evidence type="ECO:0000256" key="9">
    <source>
        <dbReference type="ARBA" id="ARBA00022840"/>
    </source>
</evidence>
<accession>A0AAD5XXI8</accession>
<dbReference type="PROSITE" id="PS50011">
    <property type="entry name" value="PROTEIN_KINASE_DOM"/>
    <property type="match status" value="1"/>
</dbReference>
<dbReference type="PANTHER" id="PTHR45832:SF22">
    <property type="entry name" value="SERINE_THREONINE-PROTEIN KINASE SAMKA-RELATED"/>
    <property type="match status" value="1"/>
</dbReference>
<dbReference type="GO" id="GO:0005524">
    <property type="term" value="F:ATP binding"/>
    <property type="evidence" value="ECO:0007669"/>
    <property type="project" value="UniProtKB-KW"/>
</dbReference>
<dbReference type="PROSITE" id="PS50108">
    <property type="entry name" value="CRIB"/>
    <property type="match status" value="1"/>
</dbReference>
<evidence type="ECO:0000259" key="15">
    <source>
        <dbReference type="PROSITE" id="PS50011"/>
    </source>
</evidence>
<evidence type="ECO:0000313" key="17">
    <source>
        <dbReference type="EMBL" id="KAJ3213227.1"/>
    </source>
</evidence>
<keyword evidence="10" id="KW-0460">Magnesium</keyword>
<dbReference type="GO" id="GO:0004674">
    <property type="term" value="F:protein serine/threonine kinase activity"/>
    <property type="evidence" value="ECO:0007669"/>
    <property type="project" value="UniProtKB-KW"/>
</dbReference>
<dbReference type="Pfam" id="PF00069">
    <property type="entry name" value="Pkinase"/>
    <property type="match status" value="1"/>
</dbReference>
<dbReference type="InterPro" id="IPR008271">
    <property type="entry name" value="Ser/Thr_kinase_AS"/>
</dbReference>
<evidence type="ECO:0000313" key="18">
    <source>
        <dbReference type="Proteomes" id="UP001211065"/>
    </source>
</evidence>
<dbReference type="InterPro" id="IPR033923">
    <property type="entry name" value="PAK_BD"/>
</dbReference>
<dbReference type="SMART" id="SM00285">
    <property type="entry name" value="PBD"/>
    <property type="match status" value="1"/>
</dbReference>
<dbReference type="Gene3D" id="3.30.200.20">
    <property type="entry name" value="Phosphorylase Kinase, domain 1"/>
    <property type="match status" value="1"/>
</dbReference>
<feature type="region of interest" description="Disordered" evidence="13">
    <location>
        <begin position="195"/>
        <end position="241"/>
    </location>
</feature>
<dbReference type="InterPro" id="IPR011009">
    <property type="entry name" value="Kinase-like_dom_sf"/>
</dbReference>
<dbReference type="InterPro" id="IPR051931">
    <property type="entry name" value="PAK3-like"/>
</dbReference>
<comment type="caution">
    <text evidence="17">The sequence shown here is derived from an EMBL/GenBank/DDBJ whole genome shotgun (WGS) entry which is preliminary data.</text>
</comment>
<evidence type="ECO:0000256" key="4">
    <source>
        <dbReference type="ARBA" id="ARBA00022527"/>
    </source>
</evidence>
<evidence type="ECO:0000259" key="16">
    <source>
        <dbReference type="PROSITE" id="PS50108"/>
    </source>
</evidence>
<feature type="domain" description="Protein kinase" evidence="15">
    <location>
        <begin position="354"/>
        <end position="605"/>
    </location>
</feature>
<comment type="catalytic activity">
    <reaction evidence="12">
        <text>L-seryl-[protein] + ATP = O-phospho-L-seryl-[protein] + ADP + H(+)</text>
        <dbReference type="Rhea" id="RHEA:17989"/>
        <dbReference type="Rhea" id="RHEA-COMP:9863"/>
        <dbReference type="Rhea" id="RHEA-COMP:11604"/>
        <dbReference type="ChEBI" id="CHEBI:15378"/>
        <dbReference type="ChEBI" id="CHEBI:29999"/>
        <dbReference type="ChEBI" id="CHEBI:30616"/>
        <dbReference type="ChEBI" id="CHEBI:83421"/>
        <dbReference type="ChEBI" id="CHEBI:456216"/>
        <dbReference type="EC" id="2.7.11.1"/>
    </reaction>
</comment>
<organism evidence="17 18">
    <name type="scientific">Clydaea vesicula</name>
    <dbReference type="NCBI Taxonomy" id="447962"/>
    <lineage>
        <taxon>Eukaryota</taxon>
        <taxon>Fungi</taxon>
        <taxon>Fungi incertae sedis</taxon>
        <taxon>Chytridiomycota</taxon>
        <taxon>Chytridiomycota incertae sedis</taxon>
        <taxon>Chytridiomycetes</taxon>
        <taxon>Lobulomycetales</taxon>
        <taxon>Lobulomycetaceae</taxon>
        <taxon>Clydaea</taxon>
    </lineage>
</organism>
<dbReference type="Gene3D" id="1.10.510.10">
    <property type="entry name" value="Transferase(Phosphotransferase) domain 1"/>
    <property type="match status" value="1"/>
</dbReference>
<dbReference type="InterPro" id="IPR000095">
    <property type="entry name" value="CRIB_dom"/>
</dbReference>
<feature type="compositionally biased region" description="Polar residues" evidence="13">
    <location>
        <begin position="195"/>
        <end position="220"/>
    </location>
</feature>
<evidence type="ECO:0000256" key="3">
    <source>
        <dbReference type="ARBA" id="ARBA00012513"/>
    </source>
</evidence>
<proteinExistence type="inferred from homology"/>
<evidence type="ECO:0000256" key="5">
    <source>
        <dbReference type="ARBA" id="ARBA00022679"/>
    </source>
</evidence>
<keyword evidence="7" id="KW-0547">Nucleotide-binding</keyword>
<dbReference type="SMART" id="SM00220">
    <property type="entry name" value="S_TKc"/>
    <property type="match status" value="1"/>
</dbReference>
<evidence type="ECO:0000256" key="13">
    <source>
        <dbReference type="SAM" id="MobiDB-lite"/>
    </source>
</evidence>
<dbReference type="InterPro" id="IPR000719">
    <property type="entry name" value="Prot_kinase_dom"/>
</dbReference>
<dbReference type="AlphaFoldDB" id="A0AAD5XXI8"/>
<evidence type="ECO:0000256" key="1">
    <source>
        <dbReference type="ARBA" id="ARBA00001946"/>
    </source>
</evidence>
<dbReference type="PANTHER" id="PTHR45832">
    <property type="entry name" value="SERINE/THREONINE-PROTEIN KINASE SAMKA-RELATED-RELATED"/>
    <property type="match status" value="1"/>
</dbReference>
<dbReference type="Pfam" id="PF00169">
    <property type="entry name" value="PH"/>
    <property type="match status" value="1"/>
</dbReference>
<dbReference type="EMBL" id="JADGJW010000732">
    <property type="protein sequence ID" value="KAJ3213227.1"/>
    <property type="molecule type" value="Genomic_DNA"/>
</dbReference>
<evidence type="ECO:0000256" key="8">
    <source>
        <dbReference type="ARBA" id="ARBA00022777"/>
    </source>
</evidence>
<dbReference type="Gene3D" id="3.90.810.10">
    <property type="entry name" value="CRIB domain"/>
    <property type="match status" value="1"/>
</dbReference>
<dbReference type="InterPro" id="IPR036936">
    <property type="entry name" value="CRIB_dom_sf"/>
</dbReference>
<dbReference type="GO" id="GO:0046872">
    <property type="term" value="F:metal ion binding"/>
    <property type="evidence" value="ECO:0007669"/>
    <property type="project" value="UniProtKB-KW"/>
</dbReference>
<keyword evidence="18" id="KW-1185">Reference proteome</keyword>
<gene>
    <name evidence="17" type="primary">CLA4_3</name>
    <name evidence="17" type="ORF">HK099_007510</name>
</gene>
<dbReference type="EC" id="2.7.11.1" evidence="3"/>
<dbReference type="CDD" id="cd13279">
    <property type="entry name" value="PH_Cla4_Ste20"/>
    <property type="match status" value="1"/>
</dbReference>
<protein>
    <recommendedName>
        <fullName evidence="3">non-specific serine/threonine protein kinase</fullName>
        <ecNumber evidence="3">2.7.11.1</ecNumber>
    </recommendedName>
</protein>
<dbReference type="Pfam" id="PF00786">
    <property type="entry name" value="PBD"/>
    <property type="match status" value="1"/>
</dbReference>
<evidence type="ECO:0000256" key="6">
    <source>
        <dbReference type="ARBA" id="ARBA00022723"/>
    </source>
</evidence>
<dbReference type="SUPFAM" id="SSF56112">
    <property type="entry name" value="Protein kinase-like (PK-like)"/>
    <property type="match status" value="1"/>
</dbReference>
<dbReference type="FunFam" id="1.10.510.10:FF:000768">
    <property type="entry name" value="Non-specific serine/threonine protein kinase"/>
    <property type="match status" value="1"/>
</dbReference>
<keyword evidence="4" id="KW-0723">Serine/threonine-protein kinase</keyword>
<keyword evidence="8 17" id="KW-0418">Kinase</keyword>
<evidence type="ECO:0000256" key="2">
    <source>
        <dbReference type="ARBA" id="ARBA00008874"/>
    </source>
</evidence>
<comment type="catalytic activity">
    <reaction evidence="11">
        <text>L-threonyl-[protein] + ATP = O-phospho-L-threonyl-[protein] + ADP + H(+)</text>
        <dbReference type="Rhea" id="RHEA:46608"/>
        <dbReference type="Rhea" id="RHEA-COMP:11060"/>
        <dbReference type="Rhea" id="RHEA-COMP:11605"/>
        <dbReference type="ChEBI" id="CHEBI:15378"/>
        <dbReference type="ChEBI" id="CHEBI:30013"/>
        <dbReference type="ChEBI" id="CHEBI:30616"/>
        <dbReference type="ChEBI" id="CHEBI:61977"/>
        <dbReference type="ChEBI" id="CHEBI:456216"/>
        <dbReference type="EC" id="2.7.11.1"/>
    </reaction>
</comment>
<dbReference type="CDD" id="cd06614">
    <property type="entry name" value="STKc_PAK"/>
    <property type="match status" value="1"/>
</dbReference>
<dbReference type="Gene3D" id="2.30.29.30">
    <property type="entry name" value="Pleckstrin-homology domain (PH domain)/Phosphotyrosine-binding domain (PTB)"/>
    <property type="match status" value="1"/>
</dbReference>
<dbReference type="SMART" id="SM00233">
    <property type="entry name" value="PH"/>
    <property type="match status" value="1"/>
</dbReference>
<feature type="compositionally biased region" description="Low complexity" evidence="13">
    <location>
        <begin position="221"/>
        <end position="232"/>
    </location>
</feature>
<name>A0AAD5XXI8_9FUNG</name>